<dbReference type="RefSeq" id="WP_066094577.1">
    <property type="nucleotide sequence ID" value="NZ_CP017476.1"/>
</dbReference>
<name>A0A167H3J1_9BURK</name>
<dbReference type="InterPro" id="IPR028082">
    <property type="entry name" value="Peripla_BP_I"/>
</dbReference>
<reference evidence="7 10" key="2">
    <citation type="submission" date="2016-10" db="EMBL/GenBank/DDBJ databases">
        <title>Hydorgenophaga sp. LPB0072 isolated from gastropod.</title>
        <authorList>
            <person name="Kim E."/>
            <person name="Yi H."/>
        </authorList>
    </citation>
    <scope>NUCLEOTIDE SEQUENCE [LARGE SCALE GENOMIC DNA]</scope>
    <source>
        <strain evidence="7 10">LPB0072</strain>
    </source>
</reference>
<evidence type="ECO:0000313" key="8">
    <source>
        <dbReference type="EMBL" id="OAD40205.1"/>
    </source>
</evidence>
<protein>
    <submittedName>
        <fullName evidence="7">ABC transporter substrate-binding protein</fullName>
    </submittedName>
</protein>
<feature type="domain" description="Leucine-binding protein" evidence="6">
    <location>
        <begin position="37"/>
        <end position="371"/>
    </location>
</feature>
<dbReference type="CDD" id="cd06326">
    <property type="entry name" value="PBP1_ABC_ligand_binding-like"/>
    <property type="match status" value="1"/>
</dbReference>
<comment type="similarity">
    <text evidence="1">Belongs to the leucine-binding protein family.</text>
</comment>
<evidence type="ECO:0000256" key="2">
    <source>
        <dbReference type="ARBA" id="ARBA00022448"/>
    </source>
</evidence>
<evidence type="ECO:0000256" key="1">
    <source>
        <dbReference type="ARBA" id="ARBA00010062"/>
    </source>
</evidence>
<dbReference type="OrthoDB" id="8877358at2"/>
<sequence length="382" mass="40034">MQRRHFLASATALTLPTAFGTSFAQAPTTPPGNALIIGCSAALTGPLGDLGKGIQRGVNAAFAEVNEKGGINGRPLFYSLIDDAYKAESSVDNVKQLLSNSKVMALMGCMGTPNNTAFTPLIEASDIVHLGPLTGAASLRKPSIKNVFHVRASYTDEVKRLVDNLVSMNLRDLTIAYLDNGFGKELLQVSLDALSEKGIKALAQVAVATDGKNVDSAVSEILASKPSALLLFTAGNVSGVLTAAARKVSPGLPIAGLSVTYTAASITQLGDTASGIALTMILPDAMSAKHVIVRRYQKAMRALDQTEFDPGSLEGYVNAQLMIEALTKAGANPSRSKIRDAIGDIRNLDLGGFRVDFSSPSTHVGSNYVNLGVLSRNGRFIG</sequence>
<evidence type="ECO:0000313" key="7">
    <source>
        <dbReference type="EMBL" id="AOW13021.1"/>
    </source>
</evidence>
<evidence type="ECO:0000313" key="9">
    <source>
        <dbReference type="Proteomes" id="UP000185657"/>
    </source>
</evidence>
<dbReference type="InterPro" id="IPR000709">
    <property type="entry name" value="Leu_Ile_Val-bd"/>
</dbReference>
<accession>A0A167H3J1</accession>
<evidence type="ECO:0000259" key="6">
    <source>
        <dbReference type="Pfam" id="PF13458"/>
    </source>
</evidence>
<keyword evidence="4" id="KW-0029">Amino-acid transport</keyword>
<dbReference type="EMBL" id="CP017476">
    <property type="protein sequence ID" value="AOW13021.1"/>
    <property type="molecule type" value="Genomic_DNA"/>
</dbReference>
<dbReference type="InterPro" id="IPR028081">
    <property type="entry name" value="Leu-bd"/>
</dbReference>
<proteinExistence type="inferred from homology"/>
<dbReference type="PANTHER" id="PTHR47235:SF1">
    <property type="entry name" value="BLR6548 PROTEIN"/>
    <property type="match status" value="1"/>
</dbReference>
<keyword evidence="2" id="KW-0813">Transport</keyword>
<dbReference type="AlphaFoldDB" id="A0A167H3J1"/>
<dbReference type="Proteomes" id="UP000185657">
    <property type="component" value="Unassembled WGS sequence"/>
</dbReference>
<dbReference type="Pfam" id="PF13458">
    <property type="entry name" value="Peripla_BP_6"/>
    <property type="match status" value="1"/>
</dbReference>
<gene>
    <name evidence="7" type="ORF">LPB072_09355</name>
    <name evidence="8" type="ORF">LPB72_18850</name>
</gene>
<dbReference type="EMBL" id="LVWD01000034">
    <property type="protein sequence ID" value="OAD40205.1"/>
    <property type="molecule type" value="Genomic_DNA"/>
</dbReference>
<evidence type="ECO:0000256" key="3">
    <source>
        <dbReference type="ARBA" id="ARBA00022729"/>
    </source>
</evidence>
<dbReference type="STRING" id="1763535.LPB072_09355"/>
<keyword evidence="9" id="KW-1185">Reference proteome</keyword>
<dbReference type="GO" id="GO:0006865">
    <property type="term" value="P:amino acid transport"/>
    <property type="evidence" value="ECO:0007669"/>
    <property type="project" value="UniProtKB-KW"/>
</dbReference>
<evidence type="ECO:0000313" key="10">
    <source>
        <dbReference type="Proteomes" id="UP000185680"/>
    </source>
</evidence>
<evidence type="ECO:0000256" key="5">
    <source>
        <dbReference type="SAM" id="SignalP"/>
    </source>
</evidence>
<reference evidence="8 9" key="1">
    <citation type="submission" date="2016-02" db="EMBL/GenBank/DDBJ databases">
        <title>Draft genome sequence of Hydrogenophaga sp. LPB0072.</title>
        <authorList>
            <person name="Shin S.-K."/>
            <person name="Yi H."/>
        </authorList>
    </citation>
    <scope>NUCLEOTIDE SEQUENCE [LARGE SCALE GENOMIC DNA]</scope>
    <source>
        <strain evidence="8 9">LPB0072</strain>
    </source>
</reference>
<dbReference type="SUPFAM" id="SSF53822">
    <property type="entry name" value="Periplasmic binding protein-like I"/>
    <property type="match status" value="1"/>
</dbReference>
<evidence type="ECO:0000256" key="4">
    <source>
        <dbReference type="ARBA" id="ARBA00022970"/>
    </source>
</evidence>
<dbReference type="PRINTS" id="PR00337">
    <property type="entry name" value="LEUILEVALBP"/>
</dbReference>
<feature type="chain" id="PRO_5044549555" evidence="5">
    <location>
        <begin position="25"/>
        <end position="382"/>
    </location>
</feature>
<feature type="signal peptide" evidence="5">
    <location>
        <begin position="1"/>
        <end position="24"/>
    </location>
</feature>
<organism evidence="7 10">
    <name type="scientific">Hydrogenophaga crassostreae</name>
    <dbReference type="NCBI Taxonomy" id="1763535"/>
    <lineage>
        <taxon>Bacteria</taxon>
        <taxon>Pseudomonadati</taxon>
        <taxon>Pseudomonadota</taxon>
        <taxon>Betaproteobacteria</taxon>
        <taxon>Burkholderiales</taxon>
        <taxon>Comamonadaceae</taxon>
        <taxon>Hydrogenophaga</taxon>
    </lineage>
</organism>
<dbReference type="Gene3D" id="3.40.50.2300">
    <property type="match status" value="2"/>
</dbReference>
<dbReference type="KEGG" id="hyl:LPB072_09355"/>
<dbReference type="Proteomes" id="UP000185680">
    <property type="component" value="Chromosome"/>
</dbReference>
<keyword evidence="3 5" id="KW-0732">Signal</keyword>
<dbReference type="PANTHER" id="PTHR47235">
    <property type="entry name" value="BLR6548 PROTEIN"/>
    <property type="match status" value="1"/>
</dbReference>